<evidence type="ECO:0000313" key="3">
    <source>
        <dbReference type="Proteomes" id="UP001153269"/>
    </source>
</evidence>
<dbReference type="EMBL" id="CADEAL010001802">
    <property type="protein sequence ID" value="CAB1435718.1"/>
    <property type="molecule type" value="Genomic_DNA"/>
</dbReference>
<keyword evidence="3" id="KW-1185">Reference proteome</keyword>
<dbReference type="Proteomes" id="UP001153269">
    <property type="component" value="Unassembled WGS sequence"/>
</dbReference>
<feature type="region of interest" description="Disordered" evidence="1">
    <location>
        <begin position="61"/>
        <end position="85"/>
    </location>
</feature>
<accession>A0A9N7USX9</accession>
<name>A0A9N7USX9_PLEPL</name>
<sequence length="164" mass="18103">MPLTVLSWDSSAAGEWVEFKAEPATVWYYNYNIRPSSRWRLCLAPPSSLVFCCLGRRDSLGGSSPSSPYNSSRTTQYASSSASPDPPPCFPPYTVPPLAACVEYKILLLANKGAKGSTHKHTTGPLSRANSRFNILPKDTLAFRWGRLGIELPTFMLEKDRCTP</sequence>
<comment type="caution">
    <text evidence="2">The sequence shown here is derived from an EMBL/GenBank/DDBJ whole genome shotgun (WGS) entry which is preliminary data.</text>
</comment>
<evidence type="ECO:0000256" key="1">
    <source>
        <dbReference type="SAM" id="MobiDB-lite"/>
    </source>
</evidence>
<gene>
    <name evidence="2" type="ORF">PLEPLA_LOCUS23769</name>
</gene>
<dbReference type="AlphaFoldDB" id="A0A9N7USX9"/>
<proteinExistence type="predicted"/>
<reference evidence="2" key="1">
    <citation type="submission" date="2020-03" db="EMBL/GenBank/DDBJ databases">
        <authorList>
            <person name="Weist P."/>
        </authorList>
    </citation>
    <scope>NUCLEOTIDE SEQUENCE</scope>
</reference>
<organism evidence="2 3">
    <name type="scientific">Pleuronectes platessa</name>
    <name type="common">European plaice</name>
    <dbReference type="NCBI Taxonomy" id="8262"/>
    <lineage>
        <taxon>Eukaryota</taxon>
        <taxon>Metazoa</taxon>
        <taxon>Chordata</taxon>
        <taxon>Craniata</taxon>
        <taxon>Vertebrata</taxon>
        <taxon>Euteleostomi</taxon>
        <taxon>Actinopterygii</taxon>
        <taxon>Neopterygii</taxon>
        <taxon>Teleostei</taxon>
        <taxon>Neoteleostei</taxon>
        <taxon>Acanthomorphata</taxon>
        <taxon>Carangaria</taxon>
        <taxon>Pleuronectiformes</taxon>
        <taxon>Pleuronectoidei</taxon>
        <taxon>Pleuronectidae</taxon>
        <taxon>Pleuronectes</taxon>
    </lineage>
</organism>
<feature type="compositionally biased region" description="Low complexity" evidence="1">
    <location>
        <begin position="61"/>
        <end position="72"/>
    </location>
</feature>
<protein>
    <submittedName>
        <fullName evidence="2">Uncharacterized protein</fullName>
    </submittedName>
</protein>
<evidence type="ECO:0000313" key="2">
    <source>
        <dbReference type="EMBL" id="CAB1435718.1"/>
    </source>
</evidence>